<protein>
    <recommendedName>
        <fullName evidence="2 5">Basal-body rod modification protein FlgD</fullName>
    </recommendedName>
</protein>
<sequence>MTTSFDTTMANLGISRTGAKTGADTSKLGSQNMDQSSFLTLMTAQMKNQDPFDPVDNTQMVAQMAQFSSLAGISEMNTTLQAIAAKLTGTSMGEAINYVGKTVLVEGSTAYPRTSGGLSGAVNLDGDAREVKVTIQGKNGETLRTLNLGRQAEGAVAFDWDGVTDSGEPAGEGPFTVKVSAQNAKGGAVQANPLVWAPVSSVSRGADQQPVLELPGIGQVPLSAVWQVG</sequence>
<evidence type="ECO:0000256" key="5">
    <source>
        <dbReference type="RuleBase" id="RU362076"/>
    </source>
</evidence>
<dbReference type="Gene3D" id="2.60.40.4070">
    <property type="match status" value="1"/>
</dbReference>
<keyword evidence="8" id="KW-0969">Cilium</keyword>
<reference evidence="8 9" key="1">
    <citation type="submission" date="2016-08" db="EMBL/GenBank/DDBJ databases">
        <title>Draft genome of the agarase producing Sphingomonas sp. MCT13.</title>
        <authorList>
            <person name="D'Andrea M.M."/>
            <person name="Rossolini G.M."/>
            <person name="Thaller M.C."/>
        </authorList>
    </citation>
    <scope>NUCLEOTIDE SEQUENCE [LARGE SCALE GENOMIC DNA]</scope>
    <source>
        <strain evidence="8 9">MCT13</strain>
    </source>
</reference>
<dbReference type="InterPro" id="IPR025965">
    <property type="entry name" value="FlgD/Vpr_Ig-like"/>
</dbReference>
<accession>A0A1E3M1W6</accession>
<evidence type="ECO:0000259" key="7">
    <source>
        <dbReference type="Pfam" id="PF13861"/>
    </source>
</evidence>
<comment type="function">
    <text evidence="4 5">Required for flagellar hook formation. May act as a scaffolding protein.</text>
</comment>
<evidence type="ECO:0000256" key="3">
    <source>
        <dbReference type="ARBA" id="ARBA00022795"/>
    </source>
</evidence>
<dbReference type="InterPro" id="IPR025963">
    <property type="entry name" value="FLgD_Tudor"/>
</dbReference>
<evidence type="ECO:0000259" key="6">
    <source>
        <dbReference type="Pfam" id="PF13860"/>
    </source>
</evidence>
<keyword evidence="8" id="KW-0282">Flagellum</keyword>
<keyword evidence="8" id="KW-0966">Cell projection</keyword>
<dbReference type="Pfam" id="PF13860">
    <property type="entry name" value="FlgD_ig"/>
    <property type="match status" value="1"/>
</dbReference>
<organism evidence="8 9">
    <name type="scientific">Sphingomonas turrisvirgatae</name>
    <dbReference type="NCBI Taxonomy" id="1888892"/>
    <lineage>
        <taxon>Bacteria</taxon>
        <taxon>Pseudomonadati</taxon>
        <taxon>Pseudomonadota</taxon>
        <taxon>Alphaproteobacteria</taxon>
        <taxon>Sphingomonadales</taxon>
        <taxon>Sphingomonadaceae</taxon>
        <taxon>Sphingomonas</taxon>
    </lineage>
</organism>
<gene>
    <name evidence="8" type="ORF">BFL28_11815</name>
</gene>
<keyword evidence="9" id="KW-1185">Reference proteome</keyword>
<dbReference type="RefSeq" id="WP_069319225.1">
    <property type="nucleotide sequence ID" value="NZ_MDDS01000008.1"/>
</dbReference>
<feature type="domain" description="FlgD Tudor-like" evidence="7">
    <location>
        <begin position="94"/>
        <end position="225"/>
    </location>
</feature>
<comment type="similarity">
    <text evidence="1 5">Belongs to the FlgD family.</text>
</comment>
<dbReference type="InterPro" id="IPR005648">
    <property type="entry name" value="FlgD"/>
</dbReference>
<evidence type="ECO:0000256" key="2">
    <source>
        <dbReference type="ARBA" id="ARBA00016013"/>
    </source>
</evidence>
<dbReference type="OrthoDB" id="9785233at2"/>
<proteinExistence type="inferred from homology"/>
<evidence type="ECO:0000256" key="4">
    <source>
        <dbReference type="ARBA" id="ARBA00024746"/>
    </source>
</evidence>
<keyword evidence="3 5" id="KW-1005">Bacterial flagellum biogenesis</keyword>
<evidence type="ECO:0000256" key="1">
    <source>
        <dbReference type="ARBA" id="ARBA00010577"/>
    </source>
</evidence>
<evidence type="ECO:0000313" key="8">
    <source>
        <dbReference type="EMBL" id="ODP39050.1"/>
    </source>
</evidence>
<dbReference type="STRING" id="1888892.BFL28_11815"/>
<comment type="caution">
    <text evidence="8">The sequence shown here is derived from an EMBL/GenBank/DDBJ whole genome shotgun (WGS) entry which is preliminary data.</text>
</comment>
<dbReference type="EMBL" id="MDDS01000008">
    <property type="protein sequence ID" value="ODP39050.1"/>
    <property type="molecule type" value="Genomic_DNA"/>
</dbReference>
<dbReference type="Pfam" id="PF03963">
    <property type="entry name" value="FlgD"/>
    <property type="match status" value="1"/>
</dbReference>
<name>A0A1E3M1W6_9SPHN</name>
<feature type="domain" description="FlgD/Vpr Ig-like" evidence="6">
    <location>
        <begin position="114"/>
        <end position="184"/>
    </location>
</feature>
<dbReference type="Pfam" id="PF13861">
    <property type="entry name" value="FLgD_tudor"/>
    <property type="match status" value="1"/>
</dbReference>
<dbReference type="AlphaFoldDB" id="A0A1E3M1W6"/>
<dbReference type="Proteomes" id="UP000094487">
    <property type="component" value="Unassembled WGS sequence"/>
</dbReference>
<evidence type="ECO:0000313" key="9">
    <source>
        <dbReference type="Proteomes" id="UP000094487"/>
    </source>
</evidence>
<dbReference type="Gene3D" id="2.30.30.910">
    <property type="match status" value="1"/>
</dbReference>
<dbReference type="GO" id="GO:0044781">
    <property type="term" value="P:bacterial-type flagellum organization"/>
    <property type="evidence" value="ECO:0007669"/>
    <property type="project" value="UniProtKB-UniRule"/>
</dbReference>